<keyword evidence="3" id="KW-1185">Reference proteome</keyword>
<accession>A0A1C1A5R6</accession>
<keyword evidence="1" id="KW-0812">Transmembrane</keyword>
<protein>
    <submittedName>
        <fullName evidence="2">Uncharacterized protein</fullName>
    </submittedName>
</protein>
<gene>
    <name evidence="2" type="ORF">A8709_09735</name>
</gene>
<feature type="transmembrane region" description="Helical" evidence="1">
    <location>
        <begin position="9"/>
        <end position="29"/>
    </location>
</feature>
<keyword evidence="1" id="KW-1133">Transmembrane helix</keyword>
<evidence type="ECO:0000256" key="1">
    <source>
        <dbReference type="SAM" id="Phobius"/>
    </source>
</evidence>
<comment type="caution">
    <text evidence="2">The sequence shown here is derived from an EMBL/GenBank/DDBJ whole genome shotgun (WGS) entry which is preliminary data.</text>
</comment>
<dbReference type="RefSeq" id="WP_065851399.1">
    <property type="nucleotide sequence ID" value="NZ_LYPC01000012.1"/>
</dbReference>
<evidence type="ECO:0000313" key="2">
    <source>
        <dbReference type="EMBL" id="OCT15895.1"/>
    </source>
</evidence>
<reference evidence="3" key="1">
    <citation type="submission" date="2016-05" db="EMBL/GenBank/DDBJ databases">
        <title>Paenibacillus oryzae. sp. nov., isolated from the rice root.</title>
        <authorList>
            <person name="Zhang J."/>
            <person name="Zhang X."/>
        </authorList>
    </citation>
    <scope>NUCLEOTIDE SEQUENCE [LARGE SCALE GENOMIC DNA]</scope>
    <source>
        <strain evidence="3">KCTC13222</strain>
    </source>
</reference>
<keyword evidence="1" id="KW-0472">Membrane</keyword>
<dbReference type="EMBL" id="LYPC01000012">
    <property type="protein sequence ID" value="OCT15895.1"/>
    <property type="molecule type" value="Genomic_DNA"/>
</dbReference>
<dbReference type="Proteomes" id="UP000093309">
    <property type="component" value="Unassembled WGS sequence"/>
</dbReference>
<evidence type="ECO:0000313" key="3">
    <source>
        <dbReference type="Proteomes" id="UP000093309"/>
    </source>
</evidence>
<sequence length="234" mass="25823">MSMYRKKRAFYIIGSLLAGVILLYGIVYMNDKPGGIADWRLSRAMGMQETIRTPLGETPEEAISKFRHQPARQVIHREPVEGGMLLFTQQPQATGSNLQAEYAHKVWLGWKWAGGGGYSIGASQTSQPSDTPKTALDFMIFPSVKKPSMPFTLVFGRVQDAAVADIRVQTHGAEAGNYIADLVTIDAEHTIWLVRLPWGTKVPFELEARNDKGVLLAHQTLRDQQGAGSVNLGE</sequence>
<organism evidence="2 3">
    <name type="scientific">Paenibacillus pectinilyticus</name>
    <dbReference type="NCBI Taxonomy" id="512399"/>
    <lineage>
        <taxon>Bacteria</taxon>
        <taxon>Bacillati</taxon>
        <taxon>Bacillota</taxon>
        <taxon>Bacilli</taxon>
        <taxon>Bacillales</taxon>
        <taxon>Paenibacillaceae</taxon>
        <taxon>Paenibacillus</taxon>
    </lineage>
</organism>
<dbReference type="AlphaFoldDB" id="A0A1C1A5R6"/>
<proteinExistence type="predicted"/>
<name>A0A1C1A5R6_9BACL</name>
<dbReference type="OrthoDB" id="1902411at2"/>